<reference evidence="1" key="1">
    <citation type="submission" date="2021-06" db="EMBL/GenBank/DDBJ databases">
        <title>Parelaphostrongylus tenuis whole genome reference sequence.</title>
        <authorList>
            <person name="Garwood T.J."/>
            <person name="Larsen P.A."/>
            <person name="Fountain-Jones N.M."/>
            <person name="Garbe J.R."/>
            <person name="Macchietto M.G."/>
            <person name="Kania S.A."/>
            <person name="Gerhold R.W."/>
            <person name="Richards J.E."/>
            <person name="Wolf T.M."/>
        </authorList>
    </citation>
    <scope>NUCLEOTIDE SEQUENCE</scope>
    <source>
        <strain evidence="1">MNPRO001-30</strain>
        <tissue evidence="1">Meninges</tissue>
    </source>
</reference>
<dbReference type="InterPro" id="IPR013761">
    <property type="entry name" value="SAM/pointed_sf"/>
</dbReference>
<protein>
    <submittedName>
        <fullName evidence="1">Uncharacterized protein</fullName>
    </submittedName>
</protein>
<dbReference type="EMBL" id="JAHQIW010002730">
    <property type="protein sequence ID" value="KAJ1356166.1"/>
    <property type="molecule type" value="Genomic_DNA"/>
</dbReference>
<keyword evidence="2" id="KW-1185">Reference proteome</keyword>
<dbReference type="AlphaFoldDB" id="A0AAD5MV09"/>
<accession>A0AAD5MV09</accession>
<comment type="caution">
    <text evidence="1">The sequence shown here is derived from an EMBL/GenBank/DDBJ whole genome shotgun (WGS) entry which is preliminary data.</text>
</comment>
<evidence type="ECO:0000313" key="1">
    <source>
        <dbReference type="EMBL" id="KAJ1356166.1"/>
    </source>
</evidence>
<dbReference type="SUPFAM" id="SSF47769">
    <property type="entry name" value="SAM/Pointed domain"/>
    <property type="match status" value="1"/>
</dbReference>
<name>A0AAD5MV09_PARTN</name>
<gene>
    <name evidence="1" type="ORF">KIN20_013830</name>
</gene>
<dbReference type="Gene3D" id="1.10.150.50">
    <property type="entry name" value="Transcription Factor, Ets-1"/>
    <property type="match status" value="1"/>
</dbReference>
<sequence length="108" mass="11947">MVQPSAVTQMLSVTVVASSQPTKQWTTDKVTSELCKLLDPATATKFVEQQIYGRSLGLLTSDLLMTHIRPVLGQPLKVVDFVQSVRKIEERQHSCNATSEAHVPKEGR</sequence>
<proteinExistence type="predicted"/>
<dbReference type="Proteomes" id="UP001196413">
    <property type="component" value="Unassembled WGS sequence"/>
</dbReference>
<evidence type="ECO:0000313" key="2">
    <source>
        <dbReference type="Proteomes" id="UP001196413"/>
    </source>
</evidence>
<organism evidence="1 2">
    <name type="scientific">Parelaphostrongylus tenuis</name>
    <name type="common">Meningeal worm</name>
    <dbReference type="NCBI Taxonomy" id="148309"/>
    <lineage>
        <taxon>Eukaryota</taxon>
        <taxon>Metazoa</taxon>
        <taxon>Ecdysozoa</taxon>
        <taxon>Nematoda</taxon>
        <taxon>Chromadorea</taxon>
        <taxon>Rhabditida</taxon>
        <taxon>Rhabditina</taxon>
        <taxon>Rhabditomorpha</taxon>
        <taxon>Strongyloidea</taxon>
        <taxon>Metastrongylidae</taxon>
        <taxon>Parelaphostrongylus</taxon>
    </lineage>
</organism>